<organism evidence="1 2">
    <name type="scientific">Schizopora paradoxa</name>
    <dbReference type="NCBI Taxonomy" id="27342"/>
    <lineage>
        <taxon>Eukaryota</taxon>
        <taxon>Fungi</taxon>
        <taxon>Dikarya</taxon>
        <taxon>Basidiomycota</taxon>
        <taxon>Agaricomycotina</taxon>
        <taxon>Agaricomycetes</taxon>
        <taxon>Hymenochaetales</taxon>
        <taxon>Schizoporaceae</taxon>
        <taxon>Schizopora</taxon>
    </lineage>
</organism>
<evidence type="ECO:0000313" key="2">
    <source>
        <dbReference type="Proteomes" id="UP000053477"/>
    </source>
</evidence>
<proteinExistence type="predicted"/>
<name>A0A0H2ST35_9AGAM</name>
<dbReference type="InParanoid" id="A0A0H2ST35"/>
<sequence>MARRWWGCCRTTSSGAQATDHSKKSGPRPRMTRTVLGGEEVCRLVSAFSSCLFCGYQPVCSVLNCLTRTRGSRAKQNPSQSLRLVEDEAVAVTSLGNYSISHTAADPIYIHGAFKFNSRRALFLEHSLQNGFDFLTPQNCC</sequence>
<dbReference type="Proteomes" id="UP000053477">
    <property type="component" value="Unassembled WGS sequence"/>
</dbReference>
<keyword evidence="2" id="KW-1185">Reference proteome</keyword>
<protein>
    <submittedName>
        <fullName evidence="1">Uncharacterized protein</fullName>
    </submittedName>
</protein>
<dbReference type="EMBL" id="KQ085882">
    <property type="protein sequence ID" value="KLO20301.1"/>
    <property type="molecule type" value="Genomic_DNA"/>
</dbReference>
<accession>A0A0H2ST35</accession>
<evidence type="ECO:0000313" key="1">
    <source>
        <dbReference type="EMBL" id="KLO20301.1"/>
    </source>
</evidence>
<gene>
    <name evidence="1" type="ORF">SCHPADRAFT_11</name>
</gene>
<dbReference type="AlphaFoldDB" id="A0A0H2ST35"/>
<reference evidence="1 2" key="1">
    <citation type="submission" date="2015-04" db="EMBL/GenBank/DDBJ databases">
        <title>Complete genome sequence of Schizopora paradoxa KUC8140, a cosmopolitan wood degrader in East Asia.</title>
        <authorList>
            <consortium name="DOE Joint Genome Institute"/>
            <person name="Min B."/>
            <person name="Park H."/>
            <person name="Jang Y."/>
            <person name="Kim J.-J."/>
            <person name="Kim K.H."/>
            <person name="Pangilinan J."/>
            <person name="Lipzen A."/>
            <person name="Riley R."/>
            <person name="Grigoriev I.V."/>
            <person name="Spatafora J.W."/>
            <person name="Choi I.-G."/>
        </authorList>
    </citation>
    <scope>NUCLEOTIDE SEQUENCE [LARGE SCALE GENOMIC DNA]</scope>
    <source>
        <strain evidence="1 2">KUC8140</strain>
    </source>
</reference>